<dbReference type="Proteomes" id="UP000228920">
    <property type="component" value="Unassembled WGS sequence"/>
</dbReference>
<gene>
    <name evidence="2" type="ORF">COY32_00650</name>
</gene>
<evidence type="ECO:0000256" key="1">
    <source>
        <dbReference type="SAM" id="Phobius"/>
    </source>
</evidence>
<name>A0A2M7TLQ4_UNCKA</name>
<protein>
    <submittedName>
        <fullName evidence="2">Uncharacterized protein</fullName>
    </submittedName>
</protein>
<keyword evidence="1" id="KW-0472">Membrane</keyword>
<keyword evidence="1" id="KW-0812">Transmembrane</keyword>
<feature type="transmembrane region" description="Helical" evidence="1">
    <location>
        <begin position="95"/>
        <end position="120"/>
    </location>
</feature>
<reference evidence="3" key="1">
    <citation type="submission" date="2017-09" db="EMBL/GenBank/DDBJ databases">
        <title>Depth-based differentiation of microbial function through sediment-hosted aquifers and enrichment of novel symbionts in the deep terrestrial subsurface.</title>
        <authorList>
            <person name="Probst A.J."/>
            <person name="Ladd B."/>
            <person name="Jarett J.K."/>
            <person name="Geller-Mcgrath D.E."/>
            <person name="Sieber C.M.K."/>
            <person name="Emerson J.B."/>
            <person name="Anantharaman K."/>
            <person name="Thomas B.C."/>
            <person name="Malmstrom R."/>
            <person name="Stieglmeier M."/>
            <person name="Klingl A."/>
            <person name="Woyke T."/>
            <person name="Ryan C.M."/>
            <person name="Banfield J.F."/>
        </authorList>
    </citation>
    <scope>NUCLEOTIDE SEQUENCE [LARGE SCALE GENOMIC DNA]</scope>
</reference>
<feature type="transmembrane region" description="Helical" evidence="1">
    <location>
        <begin position="30"/>
        <end position="56"/>
    </location>
</feature>
<proteinExistence type="predicted"/>
<accession>A0A2M7TLQ4</accession>
<dbReference type="AlphaFoldDB" id="A0A2M7TLQ4"/>
<evidence type="ECO:0000313" key="2">
    <source>
        <dbReference type="EMBL" id="PIZ48050.1"/>
    </source>
</evidence>
<comment type="caution">
    <text evidence="2">The sequence shown here is derived from an EMBL/GenBank/DDBJ whole genome shotgun (WGS) entry which is preliminary data.</text>
</comment>
<keyword evidence="1" id="KW-1133">Transmembrane helix</keyword>
<sequence length="123" mass="12985">MVWLSQSIRAFQIQNPRPKGGKNMSNETKWLAAISAFLLGCWIGWEVAYLIIGFAVPTDTALLDVGIFDIAGMLSGKGLGEVFAPALGIIKTVHFAVIAIASTAFAGGAGLGILAGKYILQEF</sequence>
<organism evidence="2 3">
    <name type="scientific">candidate division WWE3 bacterium CG_4_10_14_0_2_um_filter_41_14</name>
    <dbReference type="NCBI Taxonomy" id="1975072"/>
    <lineage>
        <taxon>Bacteria</taxon>
        <taxon>Katanobacteria</taxon>
    </lineage>
</organism>
<dbReference type="EMBL" id="PFNL01000017">
    <property type="protein sequence ID" value="PIZ48050.1"/>
    <property type="molecule type" value="Genomic_DNA"/>
</dbReference>
<evidence type="ECO:0000313" key="3">
    <source>
        <dbReference type="Proteomes" id="UP000228920"/>
    </source>
</evidence>